<dbReference type="Proteomes" id="UP001180845">
    <property type="component" value="Unassembled WGS sequence"/>
</dbReference>
<protein>
    <submittedName>
        <fullName evidence="1">Uncharacterized protein</fullName>
    </submittedName>
</protein>
<name>A0AAE3ZIE8_9ACTN</name>
<comment type="caution">
    <text evidence="1">The sequence shown here is derived from an EMBL/GenBank/DDBJ whole genome shotgun (WGS) entry which is preliminary data.</text>
</comment>
<accession>A0AAE3ZIE8</accession>
<dbReference type="RefSeq" id="WP_310278595.1">
    <property type="nucleotide sequence ID" value="NZ_JAVDXW010000002.1"/>
</dbReference>
<organism evidence="1 2">
    <name type="scientific">Haloactinomyces albus</name>
    <dbReference type="NCBI Taxonomy" id="1352928"/>
    <lineage>
        <taxon>Bacteria</taxon>
        <taxon>Bacillati</taxon>
        <taxon>Actinomycetota</taxon>
        <taxon>Actinomycetes</taxon>
        <taxon>Actinopolysporales</taxon>
        <taxon>Actinopolysporaceae</taxon>
        <taxon>Haloactinomyces</taxon>
    </lineage>
</organism>
<proteinExistence type="predicted"/>
<gene>
    <name evidence="1" type="ORF">JOF55_004715</name>
</gene>
<evidence type="ECO:0000313" key="2">
    <source>
        <dbReference type="Proteomes" id="UP001180845"/>
    </source>
</evidence>
<reference evidence="1" key="1">
    <citation type="submission" date="2023-07" db="EMBL/GenBank/DDBJ databases">
        <title>Sequencing the genomes of 1000 actinobacteria strains.</title>
        <authorList>
            <person name="Klenk H.-P."/>
        </authorList>
    </citation>
    <scope>NUCLEOTIDE SEQUENCE</scope>
    <source>
        <strain evidence="1">DSM 45977</strain>
    </source>
</reference>
<sequence>MSTLHRVYRCEMSPRCRWYGYVVADDTAVEAESLPAARLALTETLARRVEPWPWEHVGEHTEHALSPGMWVREALDAAAEPRAHISRVLAAALTTQPTSSALATLPTPADGQLIVVAAVPGDRLDWLLEQHPGTGSLVVATAVSNHQAWWNALQAGSEAPPATKTLADLNLSPPTDAVLDDWIAASPTGTHLATR</sequence>
<keyword evidence="2" id="KW-1185">Reference proteome</keyword>
<evidence type="ECO:0000313" key="1">
    <source>
        <dbReference type="EMBL" id="MDR7304471.1"/>
    </source>
</evidence>
<dbReference type="EMBL" id="JAVDXW010000002">
    <property type="protein sequence ID" value="MDR7304471.1"/>
    <property type="molecule type" value="Genomic_DNA"/>
</dbReference>
<dbReference type="AlphaFoldDB" id="A0AAE3ZIE8"/>